<gene>
    <name evidence="1" type="ORF">DSO57_1032315</name>
</gene>
<sequence>MFLLTKLFNCSHRGLVPHHECSSSNGSSGSESDMSCPPDVLSVTPAKRADASSSTPGVKLFRVLTHAKLAEDAALPTPPVSLPPLGDALLVIDANSVPEPPSVLVSTSDLAPVFLHVLIPSLAQNTSI</sequence>
<protein>
    <submittedName>
        <fullName evidence="1">Uncharacterized protein</fullName>
    </submittedName>
</protein>
<proteinExistence type="predicted"/>
<keyword evidence="2" id="KW-1185">Reference proteome</keyword>
<reference evidence="1" key="1">
    <citation type="submission" date="2022-04" db="EMBL/GenBank/DDBJ databases">
        <title>Genome of the entomopathogenic fungus Entomophthora muscae.</title>
        <authorList>
            <person name="Elya C."/>
            <person name="Lovett B.R."/>
            <person name="Lee E."/>
            <person name="Macias A.M."/>
            <person name="Hajek A.E."/>
            <person name="De Bivort B.L."/>
            <person name="Kasson M.T."/>
            <person name="De Fine Licht H.H."/>
            <person name="Stajich J.E."/>
        </authorList>
    </citation>
    <scope>NUCLEOTIDE SEQUENCE</scope>
    <source>
        <strain evidence="1">Berkeley</strain>
    </source>
</reference>
<evidence type="ECO:0000313" key="1">
    <source>
        <dbReference type="EMBL" id="KAJ9075789.1"/>
    </source>
</evidence>
<name>A0ACC2TM33_9FUNG</name>
<comment type="caution">
    <text evidence="1">The sequence shown here is derived from an EMBL/GenBank/DDBJ whole genome shotgun (WGS) entry which is preliminary data.</text>
</comment>
<organism evidence="1 2">
    <name type="scientific">Entomophthora muscae</name>
    <dbReference type="NCBI Taxonomy" id="34485"/>
    <lineage>
        <taxon>Eukaryota</taxon>
        <taxon>Fungi</taxon>
        <taxon>Fungi incertae sedis</taxon>
        <taxon>Zoopagomycota</taxon>
        <taxon>Entomophthoromycotina</taxon>
        <taxon>Entomophthoromycetes</taxon>
        <taxon>Entomophthorales</taxon>
        <taxon>Entomophthoraceae</taxon>
        <taxon>Entomophthora</taxon>
    </lineage>
</organism>
<dbReference type="EMBL" id="QTSX02002371">
    <property type="protein sequence ID" value="KAJ9075789.1"/>
    <property type="molecule type" value="Genomic_DNA"/>
</dbReference>
<accession>A0ACC2TM33</accession>
<dbReference type="Proteomes" id="UP001165960">
    <property type="component" value="Unassembled WGS sequence"/>
</dbReference>
<evidence type="ECO:0000313" key="2">
    <source>
        <dbReference type="Proteomes" id="UP001165960"/>
    </source>
</evidence>